<reference evidence="2 3" key="1">
    <citation type="submission" date="2024-09" db="EMBL/GenBank/DDBJ databases">
        <authorList>
            <person name="Sun Q."/>
            <person name="Mori K."/>
        </authorList>
    </citation>
    <scope>NUCLEOTIDE SEQUENCE [LARGE SCALE GENOMIC DNA]</scope>
    <source>
        <strain evidence="2 3">CCM 3426</strain>
    </source>
</reference>
<dbReference type="Proteomes" id="UP001589647">
    <property type="component" value="Unassembled WGS sequence"/>
</dbReference>
<evidence type="ECO:0000313" key="2">
    <source>
        <dbReference type="EMBL" id="MFB9209692.1"/>
    </source>
</evidence>
<dbReference type="RefSeq" id="WP_229824053.1">
    <property type="nucleotide sequence ID" value="NZ_BMRC01000006.1"/>
</dbReference>
<keyword evidence="3" id="KW-1185">Reference proteome</keyword>
<name>A0ABV5IZM4_9ACTN</name>
<gene>
    <name evidence="2" type="ORF">ACFFV7_51510</name>
</gene>
<comment type="caution">
    <text evidence="2">The sequence shown here is derived from an EMBL/GenBank/DDBJ whole genome shotgun (WGS) entry which is preliminary data.</text>
</comment>
<dbReference type="InterPro" id="IPR029058">
    <property type="entry name" value="AB_hydrolase_fold"/>
</dbReference>
<feature type="domain" description="AB hydrolase-1" evidence="1">
    <location>
        <begin position="32"/>
        <end position="257"/>
    </location>
</feature>
<protein>
    <submittedName>
        <fullName evidence="2">Alpha/beta fold hydrolase</fullName>
    </submittedName>
</protein>
<evidence type="ECO:0000259" key="1">
    <source>
        <dbReference type="Pfam" id="PF12697"/>
    </source>
</evidence>
<keyword evidence="2" id="KW-0378">Hydrolase</keyword>
<dbReference type="InterPro" id="IPR000073">
    <property type="entry name" value="AB_hydrolase_1"/>
</dbReference>
<organism evidence="2 3">
    <name type="scientific">Nonomuraea spiralis</name>
    <dbReference type="NCBI Taxonomy" id="46182"/>
    <lineage>
        <taxon>Bacteria</taxon>
        <taxon>Bacillati</taxon>
        <taxon>Actinomycetota</taxon>
        <taxon>Actinomycetes</taxon>
        <taxon>Streptosporangiales</taxon>
        <taxon>Streptosporangiaceae</taxon>
        <taxon>Nonomuraea</taxon>
    </lineage>
</organism>
<accession>A0ABV5IZM4</accession>
<dbReference type="GO" id="GO:0016787">
    <property type="term" value="F:hydrolase activity"/>
    <property type="evidence" value="ECO:0007669"/>
    <property type="project" value="UniProtKB-KW"/>
</dbReference>
<dbReference type="Pfam" id="PF12697">
    <property type="entry name" value="Abhydrolase_6"/>
    <property type="match status" value="1"/>
</dbReference>
<evidence type="ECO:0000313" key="3">
    <source>
        <dbReference type="Proteomes" id="UP001589647"/>
    </source>
</evidence>
<proteinExistence type="predicted"/>
<dbReference type="Gene3D" id="3.40.50.1820">
    <property type="entry name" value="alpha/beta hydrolase"/>
    <property type="match status" value="1"/>
</dbReference>
<sequence length="271" mass="27532">MSGPISGPVSGAVTSADGTVLAFDSCGAGPAVVLVNGAFGDRAHPTLAGVAAALSPWFTVVNYDRRGRGGSGDTLPYAVEREVEDLAAVIGAAGGTAMVFGGSSGAALALEAAASGLGITRLAVWEPPYHVDDSAPPLPDDFAERLAALVDAGEWEEAVERFMVAAAQVPVEAVAAMRADPSWSYLKGVARTLAYEAAVLGPGNRLPGARLAAITRPVLVLSGERSPGWMAAAALAVAAAVPGARHRVLEEQAHAVTAEALVPELLEFFAR</sequence>
<dbReference type="EMBL" id="JBHMEI010000104">
    <property type="protein sequence ID" value="MFB9209692.1"/>
    <property type="molecule type" value="Genomic_DNA"/>
</dbReference>
<dbReference type="SUPFAM" id="SSF53474">
    <property type="entry name" value="alpha/beta-Hydrolases"/>
    <property type="match status" value="1"/>
</dbReference>